<dbReference type="InterPro" id="IPR014993">
    <property type="entry name" value="DUF1841"/>
</dbReference>
<reference evidence="1 2" key="1">
    <citation type="submission" date="2017-04" db="EMBL/GenBank/DDBJ databases">
        <authorList>
            <person name="Afonso C.L."/>
            <person name="Miller P.J."/>
            <person name="Scott M.A."/>
            <person name="Spackman E."/>
            <person name="Goraichik I."/>
            <person name="Dimitrov K.M."/>
            <person name="Suarez D.L."/>
            <person name="Swayne D.E."/>
        </authorList>
    </citation>
    <scope>NUCLEOTIDE SEQUENCE [LARGE SCALE GENOMIC DNA]</scope>
    <source>
        <strain evidence="1 2">VK13</strain>
    </source>
</reference>
<evidence type="ECO:0008006" key="3">
    <source>
        <dbReference type="Google" id="ProtNLM"/>
    </source>
</evidence>
<dbReference type="RefSeq" id="WP_084282328.1">
    <property type="nucleotide sequence ID" value="NZ_FWXJ01000002.1"/>
</dbReference>
<accession>A0A1W1Y7S6</accession>
<dbReference type="EMBL" id="FWXJ01000002">
    <property type="protein sequence ID" value="SMC32184.1"/>
    <property type="molecule type" value="Genomic_DNA"/>
</dbReference>
<name>A0A1W1Y7S6_9BURK</name>
<protein>
    <recommendedName>
        <fullName evidence="3">DUF1841 domain-containing protein</fullName>
    </recommendedName>
</protein>
<organism evidence="1 2">
    <name type="scientific">Polynucleobacter kasalickyi</name>
    <dbReference type="NCBI Taxonomy" id="1938817"/>
    <lineage>
        <taxon>Bacteria</taxon>
        <taxon>Pseudomonadati</taxon>
        <taxon>Pseudomonadota</taxon>
        <taxon>Betaproteobacteria</taxon>
        <taxon>Burkholderiales</taxon>
        <taxon>Burkholderiaceae</taxon>
        <taxon>Polynucleobacter</taxon>
    </lineage>
</organism>
<keyword evidence="2" id="KW-1185">Reference proteome</keyword>
<evidence type="ECO:0000313" key="2">
    <source>
        <dbReference type="Proteomes" id="UP000192708"/>
    </source>
</evidence>
<dbReference type="STRING" id="1938817.SAMN06296008_10276"/>
<dbReference type="Pfam" id="PF08897">
    <property type="entry name" value="DUF1841"/>
    <property type="match status" value="1"/>
</dbReference>
<evidence type="ECO:0000313" key="1">
    <source>
        <dbReference type="EMBL" id="SMC32184.1"/>
    </source>
</evidence>
<proteinExistence type="predicted"/>
<sequence>MNLFNPTKDQVREFFCTAWQKQVANGILTPLESIAARWMVEHPEYHDVLNQLELAKEKDFSVENGQTNPFLHLSMHLSMTEMVQVDQPKGINAISKELTLKLDSEHAAQHQMMECLGQILWESQRNGTEPNMQEYLLLLQRL</sequence>
<gene>
    <name evidence="1" type="ORF">SAMN06296008_10276</name>
</gene>
<dbReference type="AlphaFoldDB" id="A0A1W1Y7S6"/>
<dbReference type="Proteomes" id="UP000192708">
    <property type="component" value="Unassembled WGS sequence"/>
</dbReference>
<dbReference type="OrthoDB" id="9789432at2"/>